<keyword evidence="4" id="KW-1185">Reference proteome</keyword>
<keyword evidence="1" id="KW-0812">Transmembrane</keyword>
<dbReference type="GO" id="GO:0004175">
    <property type="term" value="F:endopeptidase activity"/>
    <property type="evidence" value="ECO:0007669"/>
    <property type="project" value="UniProtKB-ARBA"/>
</dbReference>
<keyword evidence="1" id="KW-1133">Transmembrane helix</keyword>
<feature type="domain" description="CAAX prenyl protease 2/Lysostaphin resistance protein A-like" evidence="2">
    <location>
        <begin position="136"/>
        <end position="222"/>
    </location>
</feature>
<accession>A0A9W6KP03</accession>
<reference evidence="3" key="2">
    <citation type="submission" date="2023-01" db="EMBL/GenBank/DDBJ databases">
        <authorList>
            <person name="Sun Q."/>
            <person name="Evtushenko L."/>
        </authorList>
    </citation>
    <scope>NUCLEOTIDE SEQUENCE</scope>
    <source>
        <strain evidence="3">VKM Ac-1321</strain>
    </source>
</reference>
<keyword evidence="1" id="KW-0472">Membrane</keyword>
<feature type="transmembrane region" description="Helical" evidence="1">
    <location>
        <begin position="85"/>
        <end position="102"/>
    </location>
</feature>
<feature type="transmembrane region" description="Helical" evidence="1">
    <location>
        <begin position="45"/>
        <end position="64"/>
    </location>
</feature>
<dbReference type="Pfam" id="PF02517">
    <property type="entry name" value="Rce1-like"/>
    <property type="match status" value="1"/>
</dbReference>
<evidence type="ECO:0000256" key="1">
    <source>
        <dbReference type="SAM" id="Phobius"/>
    </source>
</evidence>
<gene>
    <name evidence="3" type="ORF">GCM10017581_045710</name>
</gene>
<evidence type="ECO:0000313" key="4">
    <source>
        <dbReference type="Proteomes" id="UP001143480"/>
    </source>
</evidence>
<dbReference type="InterPro" id="IPR003675">
    <property type="entry name" value="Rce1/LyrA-like_dom"/>
</dbReference>
<reference evidence="3" key="1">
    <citation type="journal article" date="2014" name="Int. J. Syst. Evol. Microbiol.">
        <title>Complete genome sequence of Corynebacterium casei LMG S-19264T (=DSM 44701T), isolated from a smear-ripened cheese.</title>
        <authorList>
            <consortium name="US DOE Joint Genome Institute (JGI-PGF)"/>
            <person name="Walter F."/>
            <person name="Albersmeier A."/>
            <person name="Kalinowski J."/>
            <person name="Ruckert C."/>
        </authorList>
    </citation>
    <scope>NUCLEOTIDE SEQUENCE</scope>
    <source>
        <strain evidence="3">VKM Ac-1321</strain>
    </source>
</reference>
<dbReference type="EMBL" id="BSFP01000026">
    <property type="protein sequence ID" value="GLL02829.1"/>
    <property type="molecule type" value="Genomic_DNA"/>
</dbReference>
<feature type="transmembrane region" description="Helical" evidence="1">
    <location>
        <begin position="129"/>
        <end position="150"/>
    </location>
</feature>
<organism evidence="3 4">
    <name type="scientific">Dactylosporangium matsuzakiense</name>
    <dbReference type="NCBI Taxonomy" id="53360"/>
    <lineage>
        <taxon>Bacteria</taxon>
        <taxon>Bacillati</taxon>
        <taxon>Actinomycetota</taxon>
        <taxon>Actinomycetes</taxon>
        <taxon>Micromonosporales</taxon>
        <taxon>Micromonosporaceae</taxon>
        <taxon>Dactylosporangium</taxon>
    </lineage>
</organism>
<protein>
    <recommendedName>
        <fullName evidence="2">CAAX prenyl protease 2/Lysostaphin resistance protein A-like domain-containing protein</fullName>
    </recommendedName>
</protein>
<evidence type="ECO:0000313" key="3">
    <source>
        <dbReference type="EMBL" id="GLL02829.1"/>
    </source>
</evidence>
<feature type="transmembrane region" description="Helical" evidence="1">
    <location>
        <begin position="183"/>
        <end position="202"/>
    </location>
</feature>
<feature type="transmembrane region" description="Helical" evidence="1">
    <location>
        <begin position="157"/>
        <end position="177"/>
    </location>
</feature>
<proteinExistence type="predicted"/>
<dbReference type="AlphaFoldDB" id="A0A9W6KP03"/>
<dbReference type="GO" id="GO:0080120">
    <property type="term" value="P:CAAX-box protein maturation"/>
    <property type="evidence" value="ECO:0007669"/>
    <property type="project" value="UniProtKB-ARBA"/>
</dbReference>
<sequence>MASDLTPAPATWPRIVAAHLLPGVFAVAVFAGTAPLLHRAGYPPVWGMILAVLFVVVPVEVVLLRRSGHRPDLALPSRADVLRRLLPTLVAALLAPGMLAWLEPALQHLFGRVLPVWWRLDPVPAQAPAWHTILTVVGWLLAFVVVGPIVEEAYFRGVLLPAIPARPAVAVLTNAALFTVYHLWQPATWLTVFVFTLPLTIVARRPGGVVVAMIVHCGVNAVTYAALLAGLAHR</sequence>
<feature type="transmembrane region" description="Helical" evidence="1">
    <location>
        <begin position="12"/>
        <end position="33"/>
    </location>
</feature>
<evidence type="ECO:0000259" key="2">
    <source>
        <dbReference type="Pfam" id="PF02517"/>
    </source>
</evidence>
<feature type="transmembrane region" description="Helical" evidence="1">
    <location>
        <begin position="209"/>
        <end position="232"/>
    </location>
</feature>
<dbReference type="Proteomes" id="UP001143480">
    <property type="component" value="Unassembled WGS sequence"/>
</dbReference>
<comment type="caution">
    <text evidence="3">The sequence shown here is derived from an EMBL/GenBank/DDBJ whole genome shotgun (WGS) entry which is preliminary data.</text>
</comment>
<name>A0A9W6KP03_9ACTN</name>